<comment type="cofactor">
    <cofactor evidence="2 12">
        <name>FAD</name>
        <dbReference type="ChEBI" id="CHEBI:57692"/>
    </cofactor>
</comment>
<evidence type="ECO:0000256" key="7">
    <source>
        <dbReference type="ARBA" id="ARBA00019046"/>
    </source>
</evidence>
<keyword evidence="8 12" id="KW-0285">Flavoprotein</keyword>
<organism evidence="14 15">
    <name type="scientific">Thermostaphylospora chromogena</name>
    <dbReference type="NCBI Taxonomy" id="35622"/>
    <lineage>
        <taxon>Bacteria</taxon>
        <taxon>Bacillati</taxon>
        <taxon>Actinomycetota</taxon>
        <taxon>Actinomycetes</taxon>
        <taxon>Streptosporangiales</taxon>
        <taxon>Thermomonosporaceae</taxon>
        <taxon>Thermostaphylospora</taxon>
    </lineage>
</organism>
<dbReference type="OrthoDB" id="4496419at2"/>
<evidence type="ECO:0000256" key="10">
    <source>
        <dbReference type="ARBA" id="ARBA00023002"/>
    </source>
</evidence>
<evidence type="ECO:0000256" key="11">
    <source>
        <dbReference type="ARBA" id="ARBA00023133"/>
    </source>
</evidence>
<dbReference type="STRING" id="35622.SAMN04489764_4928"/>
<name>A0A1H1HY56_9ACTN</name>
<comment type="similarity">
    <text evidence="5 12">Belongs to the protoporphyrinogen/coproporphyrinogen oxidase family. Coproporphyrinogen III oxidase subfamily.</text>
</comment>
<dbReference type="UniPathway" id="UPA00252"/>
<dbReference type="PANTHER" id="PTHR42923:SF3">
    <property type="entry name" value="PROTOPORPHYRINOGEN OXIDASE"/>
    <property type="match status" value="1"/>
</dbReference>
<dbReference type="EC" id="1.3.3.15" evidence="6 12"/>
<feature type="domain" description="Amine oxidase" evidence="13">
    <location>
        <begin position="15"/>
        <end position="462"/>
    </location>
</feature>
<evidence type="ECO:0000256" key="8">
    <source>
        <dbReference type="ARBA" id="ARBA00022630"/>
    </source>
</evidence>
<dbReference type="InterPro" id="IPR004572">
    <property type="entry name" value="Protoporphyrinogen_oxidase"/>
</dbReference>
<proteinExistence type="inferred from homology"/>
<accession>A0A1H1HY56</accession>
<keyword evidence="11 12" id="KW-0350">Heme biosynthesis</keyword>
<comment type="function">
    <text evidence="3 12">Involved in coproporphyrin-dependent heme b biosynthesis. Catalyzes the oxidation of coproporphyrinogen III to coproporphyrin III.</text>
</comment>
<dbReference type="SUPFAM" id="SSF54373">
    <property type="entry name" value="FAD-linked reductases, C-terminal domain"/>
    <property type="match status" value="1"/>
</dbReference>
<protein>
    <recommendedName>
        <fullName evidence="7 12">Coproporphyrinogen III oxidase</fullName>
        <ecNumber evidence="6 12">1.3.3.15</ecNumber>
    </recommendedName>
</protein>
<dbReference type="NCBIfam" id="TIGR00562">
    <property type="entry name" value="proto_IX_ox"/>
    <property type="match status" value="1"/>
</dbReference>
<keyword evidence="9 12" id="KW-0274">FAD</keyword>
<dbReference type="GO" id="GO:0005737">
    <property type="term" value="C:cytoplasm"/>
    <property type="evidence" value="ECO:0007669"/>
    <property type="project" value="UniProtKB-SubCell"/>
</dbReference>
<evidence type="ECO:0000313" key="14">
    <source>
        <dbReference type="EMBL" id="SDR30058.1"/>
    </source>
</evidence>
<dbReference type="Gene3D" id="1.10.3110.10">
    <property type="entry name" value="protoporphyrinogen ix oxidase, domain 3"/>
    <property type="match status" value="1"/>
</dbReference>
<evidence type="ECO:0000256" key="12">
    <source>
        <dbReference type="RuleBase" id="RU364052"/>
    </source>
</evidence>
<comment type="pathway">
    <text evidence="4 12">Porphyrin-containing compound metabolism; protoheme biosynthesis.</text>
</comment>
<dbReference type="InterPro" id="IPR002937">
    <property type="entry name" value="Amino_oxidase"/>
</dbReference>
<comment type="subcellular location">
    <subcellularLocation>
        <location evidence="12">Cytoplasm</location>
    </subcellularLocation>
</comment>
<evidence type="ECO:0000256" key="1">
    <source>
        <dbReference type="ARBA" id="ARBA00001755"/>
    </source>
</evidence>
<keyword evidence="12" id="KW-0963">Cytoplasm</keyword>
<reference evidence="14 15" key="1">
    <citation type="submission" date="2016-10" db="EMBL/GenBank/DDBJ databases">
        <authorList>
            <person name="de Groot N.N."/>
        </authorList>
    </citation>
    <scope>NUCLEOTIDE SEQUENCE [LARGE SCALE GENOMIC DNA]</scope>
    <source>
        <strain evidence="14 15">DSM 43794</strain>
    </source>
</reference>
<dbReference type="Pfam" id="PF01593">
    <property type="entry name" value="Amino_oxidase"/>
    <property type="match status" value="1"/>
</dbReference>
<comment type="catalytic activity">
    <reaction evidence="1">
        <text>coproporphyrinogen III + 3 O2 = coproporphyrin III + 3 H2O2</text>
        <dbReference type="Rhea" id="RHEA:43436"/>
        <dbReference type="ChEBI" id="CHEBI:15379"/>
        <dbReference type="ChEBI" id="CHEBI:16240"/>
        <dbReference type="ChEBI" id="CHEBI:57309"/>
        <dbReference type="ChEBI" id="CHEBI:131725"/>
        <dbReference type="EC" id="1.3.3.15"/>
    </reaction>
    <physiologicalReaction direction="left-to-right" evidence="1">
        <dbReference type="Rhea" id="RHEA:43437"/>
    </physiologicalReaction>
</comment>
<dbReference type="AlphaFoldDB" id="A0A1H1HY56"/>
<evidence type="ECO:0000256" key="6">
    <source>
        <dbReference type="ARBA" id="ARBA00012402"/>
    </source>
</evidence>
<dbReference type="GO" id="GO:0004729">
    <property type="term" value="F:oxygen-dependent protoporphyrinogen oxidase activity"/>
    <property type="evidence" value="ECO:0007669"/>
    <property type="project" value="UniProtKB-UniRule"/>
</dbReference>
<evidence type="ECO:0000256" key="9">
    <source>
        <dbReference type="ARBA" id="ARBA00022827"/>
    </source>
</evidence>
<evidence type="ECO:0000256" key="5">
    <source>
        <dbReference type="ARBA" id="ARBA00008310"/>
    </source>
</evidence>
<evidence type="ECO:0000256" key="3">
    <source>
        <dbReference type="ARBA" id="ARBA00002185"/>
    </source>
</evidence>
<dbReference type="Gene3D" id="3.90.660.20">
    <property type="entry name" value="Protoporphyrinogen oxidase, mitochondrial, domain 2"/>
    <property type="match status" value="1"/>
</dbReference>
<keyword evidence="10 12" id="KW-0560">Oxidoreductase</keyword>
<evidence type="ECO:0000256" key="2">
    <source>
        <dbReference type="ARBA" id="ARBA00001974"/>
    </source>
</evidence>
<gene>
    <name evidence="14" type="ORF">SAMN04489764_4928</name>
</gene>
<keyword evidence="15" id="KW-1185">Reference proteome</keyword>
<evidence type="ECO:0000313" key="15">
    <source>
        <dbReference type="Proteomes" id="UP000217103"/>
    </source>
</evidence>
<dbReference type="PANTHER" id="PTHR42923">
    <property type="entry name" value="PROTOPORPHYRINOGEN OXIDASE"/>
    <property type="match status" value="1"/>
</dbReference>
<dbReference type="Proteomes" id="UP000217103">
    <property type="component" value="Unassembled WGS sequence"/>
</dbReference>
<dbReference type="InterPro" id="IPR036188">
    <property type="entry name" value="FAD/NAD-bd_sf"/>
</dbReference>
<dbReference type="EMBL" id="FNKK01000002">
    <property type="protein sequence ID" value="SDR30058.1"/>
    <property type="molecule type" value="Genomic_DNA"/>
</dbReference>
<evidence type="ECO:0000259" key="13">
    <source>
        <dbReference type="Pfam" id="PF01593"/>
    </source>
</evidence>
<dbReference type="SUPFAM" id="SSF51905">
    <property type="entry name" value="FAD/NAD(P)-binding domain"/>
    <property type="match status" value="1"/>
</dbReference>
<dbReference type="RefSeq" id="WP_093262344.1">
    <property type="nucleotide sequence ID" value="NZ_FNKK01000002.1"/>
</dbReference>
<dbReference type="InterPro" id="IPR050464">
    <property type="entry name" value="Zeta_carotene_desat/Oxidored"/>
</dbReference>
<evidence type="ECO:0000256" key="4">
    <source>
        <dbReference type="ARBA" id="ARBA00004744"/>
    </source>
</evidence>
<dbReference type="Gene3D" id="3.50.50.60">
    <property type="entry name" value="FAD/NAD(P)-binding domain"/>
    <property type="match status" value="1"/>
</dbReference>
<dbReference type="GO" id="GO:0006783">
    <property type="term" value="P:heme biosynthetic process"/>
    <property type="evidence" value="ECO:0007669"/>
    <property type="project" value="UniProtKB-UniRule"/>
</dbReference>
<sequence>MEGNRRSVAVVGGGIAGLTAAWYLRQGAGDAIDITVFDAASRIGGKLHVSEVAGVPVDAGAEAMIARRSEGKELARAVGLGGELVDPGDAQAAVFSRGEPRMMPAGQLMGVPSDLGALARSGILSPAGLARVPLDLVLPPTLPTTDVSVAAYIRARMGTEVLDRLVEPVLGGVYAGRAETLSLDATMPRIAALARSERSLLTAVRRTLAENASSSGPVFTTLRGGMGVLPAAVAAASDAQIKTGVTVRELRRTEHGWRLVTGPASRPEIVEADAVVVATPAPAAAKLLSAEVPKAAAELSRITYASMAIVTLAYPRTAFPQPPRITGYLVPPVEGRLVKAATFSSVKWPHLAEADPDLVLLRCSIGRLGEEQVLQRDDAELTALAVNEMAEVMGVRGLPRDTRVTRWGGSLPQYEVGHLDRVARIRAAVAAHPGLALCGAAYDGLGVPACIATARTAAARILDHLDPTREWQSAISLSKASEGS</sequence>